<gene>
    <name evidence="15" type="ORF">GMRT_13589</name>
</gene>
<evidence type="ECO:0000256" key="1">
    <source>
        <dbReference type="ARBA" id="ARBA00008429"/>
    </source>
</evidence>
<keyword evidence="13 15" id="KW-0030">Aminoacyl-tRNA synthetase</keyword>
<dbReference type="Gene3D" id="2.40.30.130">
    <property type="match status" value="1"/>
</dbReference>
<dbReference type="PRINTS" id="PR00980">
    <property type="entry name" value="TRNASYNTHALA"/>
</dbReference>
<dbReference type="PROSITE" id="PS50860">
    <property type="entry name" value="AA_TRNA_LIGASE_II_ALA"/>
    <property type="match status" value="1"/>
</dbReference>
<evidence type="ECO:0000256" key="2">
    <source>
        <dbReference type="ARBA" id="ARBA00013168"/>
    </source>
</evidence>
<keyword evidence="12" id="KW-0648">Protein biosynthesis</keyword>
<dbReference type="InterPro" id="IPR018163">
    <property type="entry name" value="Thr/Ala-tRNA-synth_IIc_edit"/>
</dbReference>
<dbReference type="OrthoDB" id="2423964at2759"/>
<dbReference type="SMART" id="SM00863">
    <property type="entry name" value="tRNA_SAD"/>
    <property type="match status" value="1"/>
</dbReference>
<evidence type="ECO:0000256" key="6">
    <source>
        <dbReference type="ARBA" id="ARBA00022598"/>
    </source>
</evidence>
<dbReference type="GO" id="GO:0002161">
    <property type="term" value="F:aminoacyl-tRNA deacylase activity"/>
    <property type="evidence" value="ECO:0007669"/>
    <property type="project" value="TreeGrafter"/>
</dbReference>
<dbReference type="SUPFAM" id="SSF55186">
    <property type="entry name" value="ThrRS/AlaRS common domain"/>
    <property type="match status" value="1"/>
</dbReference>
<keyword evidence="10" id="KW-0067">ATP-binding</keyword>
<sequence>MSPMALTAKEMKKVWRPRFHEEPERYYPTKVFEAYGYMRATCPKCGTLFWRRTETRTTCGDSECTGVYSFLQEGGSIPDETWSMKTVWESFKDSFLKTIPAHTVVSRYPVVARWRDDCDFTAAGIQCYQPFCVTGEVDPPANPLIQPQFCLRFNDLDSIGLSGRHYSGFTMLGIQVFNTPAHYVYFKDEIIDFNLRWLQALGINLDEVTLLADVWAGGGNLGPCVEYFIHGLEVGNMVFMEFKAFADGTLEPLPVQVVDVGIGLERIPWLLNRTVTSYATAFSTALPLLCDLLGVKKDVIYGPAWQKFGPYSCLLNIDEVSSLDDAWDLIREKSGLTSDEIRTEIEPVRDMYIVLDHLRALMVAIQDGALPSNVGGGSNLRNVLRRVFHLMTARGWWDKCGGIEGIMKIMDAHRHDLEEINGVGSFPPFRPLQDILTLEYARWQTTDKDARAKVERLLKKRGGALVMDDWITIVTTFGLDADQISTIAGTPVPGDLYSKIAEQQERNCAKMAQAQLYDTTSLPPTDCVYYTLPYGETMTSLADVGVVAILQNVEEVEKGKNLVILDKTVAYPTSGGQQNDTGQLRFYPADSKAQTYELIDVRKVGKCVVHVLDRAVCDQIVPGTKATVYIDPQRRQQLMCHHTAAHIIHASAHSVLGPHVWQAGAKKTVEAATLDITHYRGLTFEEERAIERHANRLVRSNIPISKYELPKSEAERRHGFSLYQGGVVPGSSVRCVDIFGTDTEACCGTHLGNTGKVGLIRIVKSSRISDGVVRLTFVAGERALDFTDSQAEVLHAQMTSWGVEQAMVVKTGEKFFTAMKHLEGLTMRLRTDLLGAWIDLALTNEKLINVFSVTDESPTLYLGSGTEQCLQRLVDEKGALKTSMAFIGETFVFILSSSTELLASASDIIAQVAPDAKTRVTALKNKSKGKKEKNAQVSMDNQQLMATGLEKKHTMQILERLPQLNTK</sequence>
<dbReference type="InterPro" id="IPR018162">
    <property type="entry name" value="Ala-tRNA-ligase_IIc_anticod-bd"/>
</dbReference>
<dbReference type="GO" id="GO:0005524">
    <property type="term" value="F:ATP binding"/>
    <property type="evidence" value="ECO:0007669"/>
    <property type="project" value="UniProtKB-KW"/>
</dbReference>
<dbReference type="InterPro" id="IPR045864">
    <property type="entry name" value="aa-tRNA-synth_II/BPL/LPL"/>
</dbReference>
<dbReference type="InterPro" id="IPR018165">
    <property type="entry name" value="Ala-tRNA-synth_IIc_core"/>
</dbReference>
<evidence type="ECO:0000313" key="16">
    <source>
        <dbReference type="Proteomes" id="UP000315496"/>
    </source>
</evidence>
<evidence type="ECO:0000256" key="10">
    <source>
        <dbReference type="ARBA" id="ARBA00022840"/>
    </source>
</evidence>
<dbReference type="FunFam" id="3.30.980.10:FF:000004">
    <property type="entry name" value="Alanine--tRNA ligase, cytoplasmic"/>
    <property type="match status" value="1"/>
</dbReference>
<dbReference type="Gene3D" id="3.30.54.20">
    <property type="match status" value="1"/>
</dbReference>
<keyword evidence="5" id="KW-0820">tRNA-binding</keyword>
<name>A0A4Z1TBU9_GIAMU</name>
<dbReference type="PANTHER" id="PTHR11777">
    <property type="entry name" value="ALANYL-TRNA SYNTHETASE"/>
    <property type="match status" value="1"/>
</dbReference>
<dbReference type="InterPro" id="IPR018164">
    <property type="entry name" value="Ala-tRNA-synth_IIc_N"/>
</dbReference>
<keyword evidence="8" id="KW-0547">Nucleotide-binding</keyword>
<organism evidence="15 16">
    <name type="scientific">Giardia muris</name>
    <dbReference type="NCBI Taxonomy" id="5742"/>
    <lineage>
        <taxon>Eukaryota</taxon>
        <taxon>Metamonada</taxon>
        <taxon>Diplomonadida</taxon>
        <taxon>Hexamitidae</taxon>
        <taxon>Giardiinae</taxon>
        <taxon>Giardia</taxon>
    </lineage>
</organism>
<dbReference type="Gene3D" id="3.30.980.10">
    <property type="entry name" value="Threonyl-trna Synthetase, Chain A, domain 2"/>
    <property type="match status" value="1"/>
</dbReference>
<dbReference type="EC" id="6.1.1.7" evidence="2"/>
<evidence type="ECO:0000256" key="11">
    <source>
        <dbReference type="ARBA" id="ARBA00022884"/>
    </source>
</evidence>
<comment type="similarity">
    <text evidence="1">Belongs to the class-II aminoacyl-tRNA synthetase family. Alax-L subfamily.</text>
</comment>
<evidence type="ECO:0000313" key="15">
    <source>
        <dbReference type="EMBL" id="TNJ30009.1"/>
    </source>
</evidence>
<keyword evidence="6" id="KW-0436">Ligase</keyword>
<dbReference type="InterPro" id="IPR002318">
    <property type="entry name" value="Ala-tRNA-lgiase_IIc"/>
</dbReference>
<dbReference type="VEuPathDB" id="GiardiaDB:GMRT_13589"/>
<keyword evidence="7" id="KW-0479">Metal-binding</keyword>
<reference evidence="15 16" key="1">
    <citation type="submission" date="2019-05" db="EMBL/GenBank/DDBJ databases">
        <title>The compact genome of Giardia muris reveals important steps in the evolution of intestinal protozoan parasites.</title>
        <authorList>
            <person name="Xu F."/>
            <person name="Jimenez-Gonzalez A."/>
            <person name="Einarsson E."/>
            <person name="Astvaldsson A."/>
            <person name="Peirasmaki D."/>
            <person name="Eckmann L."/>
            <person name="Andersson J.O."/>
            <person name="Svard S.G."/>
            <person name="Jerlstrom-Hultqvist J."/>
        </authorList>
    </citation>
    <scope>NUCLEOTIDE SEQUENCE [LARGE SCALE GENOMIC DNA]</scope>
    <source>
        <strain evidence="15 16">Roberts-Thomson</strain>
    </source>
</reference>
<evidence type="ECO:0000256" key="5">
    <source>
        <dbReference type="ARBA" id="ARBA00022555"/>
    </source>
</evidence>
<keyword evidence="4" id="KW-0963">Cytoplasm</keyword>
<dbReference type="FunFam" id="3.30.54.20:FF:000004">
    <property type="entry name" value="Alanine--tRNA ligase"/>
    <property type="match status" value="1"/>
</dbReference>
<proteinExistence type="inferred from homology"/>
<keyword evidence="9" id="KW-0862">Zinc</keyword>
<dbReference type="GO" id="GO:0000049">
    <property type="term" value="F:tRNA binding"/>
    <property type="evidence" value="ECO:0007669"/>
    <property type="project" value="UniProtKB-KW"/>
</dbReference>
<dbReference type="GO" id="GO:0005739">
    <property type="term" value="C:mitochondrion"/>
    <property type="evidence" value="ECO:0007669"/>
    <property type="project" value="TreeGrafter"/>
</dbReference>
<dbReference type="Gene3D" id="3.30.930.10">
    <property type="entry name" value="Bira Bifunctional Protein, Domain 2"/>
    <property type="match status" value="1"/>
</dbReference>
<dbReference type="InterPro" id="IPR050058">
    <property type="entry name" value="Ala-tRNA_ligase"/>
</dbReference>
<dbReference type="Proteomes" id="UP000315496">
    <property type="component" value="Chromosome 1"/>
</dbReference>
<dbReference type="EMBL" id="VDLU01000001">
    <property type="protein sequence ID" value="TNJ30009.1"/>
    <property type="molecule type" value="Genomic_DNA"/>
</dbReference>
<dbReference type="GO" id="GO:0006419">
    <property type="term" value="P:alanyl-tRNA aminoacylation"/>
    <property type="evidence" value="ECO:0007669"/>
    <property type="project" value="InterPro"/>
</dbReference>
<dbReference type="InterPro" id="IPR012947">
    <property type="entry name" value="tRNA_SAD"/>
</dbReference>
<dbReference type="SUPFAM" id="SSF55681">
    <property type="entry name" value="Class II aaRS and biotin synthetases"/>
    <property type="match status" value="1"/>
</dbReference>
<evidence type="ECO:0000256" key="8">
    <source>
        <dbReference type="ARBA" id="ARBA00022741"/>
    </source>
</evidence>
<comment type="caution">
    <text evidence="15">The sequence shown here is derived from an EMBL/GenBank/DDBJ whole genome shotgun (WGS) entry which is preliminary data.</text>
</comment>
<evidence type="ECO:0000256" key="13">
    <source>
        <dbReference type="ARBA" id="ARBA00023146"/>
    </source>
</evidence>
<accession>A0A4Z1TBU9</accession>
<dbReference type="AlphaFoldDB" id="A0A4Z1TBU9"/>
<dbReference type="InterPro" id="IPR009000">
    <property type="entry name" value="Transl_B-barrel_sf"/>
</dbReference>
<dbReference type="SUPFAM" id="SSF50447">
    <property type="entry name" value="Translation proteins"/>
    <property type="match status" value="1"/>
</dbReference>
<dbReference type="InterPro" id="IPR022429">
    <property type="entry name" value="Ala-tRNA_lgiase_arc"/>
</dbReference>
<dbReference type="SUPFAM" id="SSF101353">
    <property type="entry name" value="Putative anticodon-binding domain of alanyl-tRNA synthetase (AlaRS)"/>
    <property type="match status" value="1"/>
</dbReference>
<dbReference type="HAMAP" id="MF_00036_A">
    <property type="entry name" value="Ala_tRNA_synth_A"/>
    <property type="match status" value="1"/>
</dbReference>
<evidence type="ECO:0000256" key="4">
    <source>
        <dbReference type="ARBA" id="ARBA00022490"/>
    </source>
</evidence>
<evidence type="ECO:0000256" key="3">
    <source>
        <dbReference type="ARBA" id="ARBA00017959"/>
    </source>
</evidence>
<evidence type="ECO:0000256" key="12">
    <source>
        <dbReference type="ARBA" id="ARBA00022917"/>
    </source>
</evidence>
<dbReference type="GO" id="GO:0004813">
    <property type="term" value="F:alanine-tRNA ligase activity"/>
    <property type="evidence" value="ECO:0007669"/>
    <property type="project" value="UniProtKB-EC"/>
</dbReference>
<evidence type="ECO:0000256" key="7">
    <source>
        <dbReference type="ARBA" id="ARBA00022723"/>
    </source>
</evidence>
<dbReference type="PANTHER" id="PTHR11777:SF9">
    <property type="entry name" value="ALANINE--TRNA LIGASE, CYTOPLASMIC"/>
    <property type="match status" value="1"/>
</dbReference>
<keyword evidence="11" id="KW-0694">RNA-binding</keyword>
<feature type="domain" description="Alanyl-transfer RNA synthetases family profile" evidence="14">
    <location>
        <begin position="82"/>
        <end position="789"/>
    </location>
</feature>
<protein>
    <recommendedName>
        <fullName evidence="3">Alanine--tRNA ligase</fullName>
        <ecNumber evidence="2">6.1.1.7</ecNumber>
    </recommendedName>
</protein>
<dbReference type="Pfam" id="PF01411">
    <property type="entry name" value="tRNA-synt_2c"/>
    <property type="match status" value="2"/>
</dbReference>
<dbReference type="GO" id="GO:0046872">
    <property type="term" value="F:metal ion binding"/>
    <property type="evidence" value="ECO:0007669"/>
    <property type="project" value="UniProtKB-KW"/>
</dbReference>
<evidence type="ECO:0000259" key="14">
    <source>
        <dbReference type="PROSITE" id="PS50860"/>
    </source>
</evidence>
<evidence type="ECO:0000256" key="9">
    <source>
        <dbReference type="ARBA" id="ARBA00022833"/>
    </source>
</evidence>
<dbReference type="Pfam" id="PF07973">
    <property type="entry name" value="tRNA_SAD"/>
    <property type="match status" value="1"/>
</dbReference>
<keyword evidence="16" id="KW-1185">Reference proteome</keyword>